<dbReference type="KEGG" id="vg:10971106"/>
<dbReference type="GeneID" id="10971106"/>
<protein>
    <submittedName>
        <fullName evidence="1">Uncharacterized protein</fullName>
    </submittedName>
</protein>
<dbReference type="Proteomes" id="UP000000862">
    <property type="component" value="Segment"/>
</dbReference>
<evidence type="ECO:0000313" key="1">
    <source>
        <dbReference type="EMBL" id="AEI70087.1"/>
    </source>
</evidence>
<dbReference type="EMBL" id="JF411744">
    <property type="protein sequence ID" value="AEI70087.1"/>
    <property type="molecule type" value="Genomic_DNA"/>
</dbReference>
<reference evidence="1 2" key="7">
    <citation type="journal article" date="2000" name="Virology">
        <title>Characterization of a beta-1,3-glucanase encoded by chlorella virus PBCV-1.</title>
        <authorList>
            <person name="Sun L."/>
            <person name="Gurnon J.R."/>
            <person name="Adams B.J."/>
            <person name="Graves M.V."/>
            <person name="Van Etten J.L."/>
        </authorList>
    </citation>
    <scope>NUCLEOTIDE SEQUENCE [LARGE SCALE GENOMIC DNA]</scope>
</reference>
<keyword evidence="2" id="KW-1185">Reference proteome</keyword>
<accession>F8TU26</accession>
<organismHost>
    <name type="scientific">Chlorella</name>
    <dbReference type="NCBI Taxonomy" id="3071"/>
</organismHost>
<gene>
    <name evidence="1" type="primary">a384R</name>
</gene>
<dbReference type="RefSeq" id="YP_004678942.1">
    <property type="nucleotide sequence ID" value="NC_000852.5"/>
</dbReference>
<organism evidence="1 2">
    <name type="scientific">Paramecium bursaria Chlorella virus 1</name>
    <name type="common">PBCV-1</name>
    <dbReference type="NCBI Taxonomy" id="10506"/>
    <lineage>
        <taxon>Viruses</taxon>
        <taxon>Varidnaviria</taxon>
        <taxon>Bamfordvirae</taxon>
        <taxon>Nucleocytoviricota</taxon>
        <taxon>Megaviricetes</taxon>
        <taxon>Algavirales</taxon>
        <taxon>Phycodnaviridae</taxon>
        <taxon>Chlorovirus</taxon>
        <taxon>Chlorovirus vanettense</taxon>
    </lineage>
</organism>
<reference evidence="1 2" key="3">
    <citation type="journal article" date="1996" name="Virology">
        <title>Analysis of 94 kb of the chlorella virus PBCV-1 330-kb genome: map positions 88 to 182.</title>
        <authorList>
            <person name="Lu Z."/>
            <person name="Li Y."/>
            <person name="Que Q."/>
            <person name="Kutish G.F."/>
            <person name="Rock D.L."/>
            <person name="Van Etten J.L."/>
        </authorList>
    </citation>
    <scope>NUCLEOTIDE SEQUENCE [LARGE SCALE GENOMIC DNA]</scope>
</reference>
<reference evidence="1 2" key="5">
    <citation type="journal article" date="1997" name="Virology">
        <title>Analysis of 74 kb of DNA located at the right end of the 330-kb chlorella virus PBCV-1 genome.</title>
        <authorList>
            <person name="Li Y."/>
            <person name="Lu Z."/>
            <person name="Sun L."/>
            <person name="Ropp S."/>
            <person name="Kutish G.F."/>
            <person name="Rock D.L."/>
            <person name="Van Etten J.L."/>
        </authorList>
    </citation>
    <scope>NUCLEOTIDE SEQUENCE [LARGE SCALE GENOMIC DNA]</scope>
</reference>
<reference evidence="1 2" key="1">
    <citation type="journal article" date="1995" name="Virology">
        <title>Analysis of 45 kb of DNA located at the left end of the chlorella virus PBCV-1 genome.</title>
        <authorList>
            <person name="Lu Z."/>
            <person name="Li Y."/>
            <person name="Zhang Y."/>
            <person name="Kutish G.F."/>
            <person name="Rock D.L."/>
            <person name="Van Etten J.L."/>
        </authorList>
    </citation>
    <scope>NUCLEOTIDE SEQUENCE [LARGE SCALE GENOMIC DNA]</scope>
</reference>
<name>F8TU26_PBCV1</name>
<evidence type="ECO:0000313" key="2">
    <source>
        <dbReference type="Proteomes" id="UP000000862"/>
    </source>
</evidence>
<reference evidence="1 2" key="6">
    <citation type="journal article" date="1999" name="Virology">
        <title>Chlorella virus PBCV-1 encodes a functional homospermidine synthase.</title>
        <authorList>
            <person name="Kaiser A."/>
            <person name="Vollmert M."/>
            <person name="Tholl D."/>
            <person name="Graves M.V."/>
            <person name="Gurnon J.R."/>
            <person name="Xing W."/>
            <person name="Lisec A.D."/>
            <person name="Nickerson K.W."/>
            <person name="Van Etten J.L."/>
        </authorList>
    </citation>
    <scope>NUCLEOTIDE SEQUENCE [LARGE SCALE GENOMIC DNA]</scope>
</reference>
<proteinExistence type="predicted"/>
<reference evidence="1 2" key="4">
    <citation type="journal article" date="1996" name="Virology">
        <title>Analysis of 76 kb of the chlorella virus PBCV-1 330-kb genome: map positions 182 to 258.</title>
        <authorList>
            <person name="Kutish G.F."/>
            <person name="Li Y."/>
            <person name="Lu Z."/>
            <person name="Furuta M."/>
            <person name="Rock D.L."/>
            <person name="Van Etten J.L."/>
        </authorList>
    </citation>
    <scope>NUCLEOTIDE SEQUENCE [LARGE SCALE GENOMIC DNA]</scope>
</reference>
<sequence length="70" mass="8080">MNNSRRAPVNIFHWCNHISILNVRIRSAPTENLIFINANLGVTRQLKCHAHQVSFGIIRRRDAISPSKYL</sequence>
<reference evidence="1 2" key="8">
    <citation type="journal article" date="2010" name="J. Virol.">
        <title>Microarray analysis of Paramecium bursaria chlorella virus 1 transcription.</title>
        <authorList>
            <person name="Yanai-Balser G.M."/>
            <person name="Duncan G.A."/>
            <person name="Eudy J.D."/>
            <person name="Wang D."/>
            <person name="Li X."/>
            <person name="Agarkova I.V."/>
            <person name="Dunigan D.D."/>
            <person name="Van Etten J.L."/>
        </authorList>
    </citation>
    <scope>NUCLEOTIDE SEQUENCE [LARGE SCALE GENOMIC DNA]</scope>
</reference>
<reference evidence="1 2" key="2">
    <citation type="journal article" date="1995" name="Virology">
        <title>Analysis of 43 kb of the Chlorella virus PBCV-1 330-kb genome: map positions 45 to 88.</title>
        <authorList>
            <person name="Li Y."/>
            <person name="Lu Z."/>
            <person name="Burbank D.E."/>
            <person name="Kutish G.F."/>
            <person name="Rock D.L."/>
            <person name="Van Etten J.L."/>
        </authorList>
    </citation>
    <scope>NUCLEOTIDE SEQUENCE [LARGE SCALE GENOMIC DNA]</scope>
</reference>